<dbReference type="InterPro" id="IPR005064">
    <property type="entry name" value="BUG"/>
</dbReference>
<dbReference type="SUPFAM" id="SSF53850">
    <property type="entry name" value="Periplasmic binding protein-like II"/>
    <property type="match status" value="1"/>
</dbReference>
<keyword evidence="2" id="KW-0732">Signal</keyword>
<dbReference type="CDD" id="cd07012">
    <property type="entry name" value="PBP2_Bug_TTT"/>
    <property type="match status" value="1"/>
</dbReference>
<feature type="chain" id="PRO_5020524771" evidence="2">
    <location>
        <begin position="20"/>
        <end position="320"/>
    </location>
</feature>
<evidence type="ECO:0000256" key="2">
    <source>
        <dbReference type="SAM" id="SignalP"/>
    </source>
</evidence>
<dbReference type="Proteomes" id="UP000295066">
    <property type="component" value="Unassembled WGS sequence"/>
</dbReference>
<name>A0A4R8M292_9BACT</name>
<dbReference type="PANTHER" id="PTHR42928">
    <property type="entry name" value="TRICARBOXYLATE-BINDING PROTEIN"/>
    <property type="match status" value="1"/>
</dbReference>
<feature type="signal peptide" evidence="2">
    <location>
        <begin position="1"/>
        <end position="19"/>
    </location>
</feature>
<accession>A0A4R8M292</accession>
<comment type="similarity">
    <text evidence="1">Belongs to the UPF0065 (bug) family.</text>
</comment>
<organism evidence="3 4">
    <name type="scientific">Aminivibrio pyruvatiphilus</name>
    <dbReference type="NCBI Taxonomy" id="1005740"/>
    <lineage>
        <taxon>Bacteria</taxon>
        <taxon>Thermotogati</taxon>
        <taxon>Synergistota</taxon>
        <taxon>Synergistia</taxon>
        <taxon>Synergistales</taxon>
        <taxon>Aminobacteriaceae</taxon>
        <taxon>Aminivibrio</taxon>
    </lineage>
</organism>
<evidence type="ECO:0000313" key="3">
    <source>
        <dbReference type="EMBL" id="TDY58034.1"/>
    </source>
</evidence>
<sequence>MFRLSKVCMCAFLVLFVIAAPSFAAFPDGKPIRIVNPFAAGGAGDVEVRMLAPLMEKHFGVPVVVENMTGAGGRIAYDKMYRETADGHTLFYNNQPALQLGEFLYDGRYKGNEFTYLVNVVNDPRYLLVLKSSPYQTFQDLLETSKKKDISCAVSGLGSSGHLGSVQLVLAGLKHRIVPFDGTAPSKAAFLGGHVTFWIAGYSELKALLADDKIRVLATLNDKRIAPYDYPTLSEMGLPEVAVYNMRGICAPPSLPEDIRALLIEGISKAVNSEEIQKWAAETDRPMLFAAGDDYFKLHEETTKMVLDALPMMKESIGKK</sequence>
<evidence type="ECO:0000256" key="1">
    <source>
        <dbReference type="ARBA" id="ARBA00006987"/>
    </source>
</evidence>
<proteinExistence type="inferred from homology"/>
<comment type="caution">
    <text evidence="3">The sequence shown here is derived from an EMBL/GenBank/DDBJ whole genome shotgun (WGS) entry which is preliminary data.</text>
</comment>
<reference evidence="3 4" key="1">
    <citation type="submission" date="2019-03" db="EMBL/GenBank/DDBJ databases">
        <title>Genomic Encyclopedia of Type Strains, Phase IV (KMG-IV): sequencing the most valuable type-strain genomes for metagenomic binning, comparative biology and taxonomic classification.</title>
        <authorList>
            <person name="Goeker M."/>
        </authorList>
    </citation>
    <scope>NUCLEOTIDE SEQUENCE [LARGE SCALE GENOMIC DNA]</scope>
    <source>
        <strain evidence="3 4">DSM 25964</strain>
    </source>
</reference>
<gene>
    <name evidence="3" type="ORF">C8D99_11552</name>
</gene>
<dbReference type="PIRSF" id="PIRSF017082">
    <property type="entry name" value="YflP"/>
    <property type="match status" value="1"/>
</dbReference>
<dbReference type="PANTHER" id="PTHR42928:SF5">
    <property type="entry name" value="BLR1237 PROTEIN"/>
    <property type="match status" value="1"/>
</dbReference>
<dbReference type="Pfam" id="PF03401">
    <property type="entry name" value="TctC"/>
    <property type="match status" value="1"/>
</dbReference>
<dbReference type="Gene3D" id="3.40.190.10">
    <property type="entry name" value="Periplasmic binding protein-like II"/>
    <property type="match status" value="1"/>
</dbReference>
<keyword evidence="3" id="KW-0675">Receptor</keyword>
<dbReference type="EMBL" id="SORI01000015">
    <property type="protein sequence ID" value="TDY58034.1"/>
    <property type="molecule type" value="Genomic_DNA"/>
</dbReference>
<dbReference type="OrthoDB" id="5632at2"/>
<dbReference type="Gene3D" id="3.40.190.150">
    <property type="entry name" value="Bordetella uptake gene, domain 1"/>
    <property type="match status" value="1"/>
</dbReference>
<evidence type="ECO:0000313" key="4">
    <source>
        <dbReference type="Proteomes" id="UP000295066"/>
    </source>
</evidence>
<dbReference type="InterPro" id="IPR042100">
    <property type="entry name" value="Bug_dom1"/>
</dbReference>
<dbReference type="AlphaFoldDB" id="A0A4R8M292"/>
<protein>
    <submittedName>
        <fullName evidence="3">Tripartite-type tricarboxylate transporter receptor subunit TctC</fullName>
    </submittedName>
</protein>
<keyword evidence="4" id="KW-1185">Reference proteome</keyword>